<protein>
    <submittedName>
        <fullName evidence="2">Uncharacterized protein</fullName>
    </submittedName>
</protein>
<keyword evidence="1" id="KW-1133">Transmembrane helix</keyword>
<organism evidence="2 3">
    <name type="scientific">Methanolobus profundi</name>
    <dbReference type="NCBI Taxonomy" id="487685"/>
    <lineage>
        <taxon>Archaea</taxon>
        <taxon>Methanobacteriati</taxon>
        <taxon>Methanobacteriota</taxon>
        <taxon>Stenosarchaea group</taxon>
        <taxon>Methanomicrobia</taxon>
        <taxon>Methanosarcinales</taxon>
        <taxon>Methanosarcinaceae</taxon>
        <taxon>Methanolobus</taxon>
    </lineage>
</organism>
<keyword evidence="3" id="KW-1185">Reference proteome</keyword>
<reference evidence="3" key="1">
    <citation type="submission" date="2016-10" db="EMBL/GenBank/DDBJ databases">
        <authorList>
            <person name="Varghese N."/>
            <person name="Submissions S."/>
        </authorList>
    </citation>
    <scope>NUCLEOTIDE SEQUENCE [LARGE SCALE GENOMIC DNA]</scope>
    <source>
        <strain evidence="3">Mob M</strain>
    </source>
</reference>
<evidence type="ECO:0000313" key="2">
    <source>
        <dbReference type="EMBL" id="SFM44352.1"/>
    </source>
</evidence>
<evidence type="ECO:0000256" key="1">
    <source>
        <dbReference type="SAM" id="Phobius"/>
    </source>
</evidence>
<dbReference type="EMBL" id="FOUJ01000002">
    <property type="protein sequence ID" value="SFM44352.1"/>
    <property type="molecule type" value="Genomic_DNA"/>
</dbReference>
<dbReference type="STRING" id="487685.SAMN04488696_1233"/>
<accession>A0A1I4QW88</accession>
<proteinExistence type="predicted"/>
<keyword evidence="1" id="KW-0812">Transmembrane</keyword>
<evidence type="ECO:0000313" key="3">
    <source>
        <dbReference type="Proteomes" id="UP000198535"/>
    </source>
</evidence>
<dbReference type="AlphaFoldDB" id="A0A1I4QW88"/>
<keyword evidence="1" id="KW-0472">Membrane</keyword>
<dbReference type="Proteomes" id="UP000198535">
    <property type="component" value="Unassembled WGS sequence"/>
</dbReference>
<sequence length="150" mass="16121">MIFILLVENMDKGRSTIIAAIAVVLCVGVVGAYILLGPDNGGTTITSEQAIGIVMTDNNASEYYASNFRVPDWRVNATTLVDSSPNGSTSEEGVWKVEIMERTCACSSVKPLNVIEGYVSASDGELFEVSTKYVSESEYDKKTCSSTSCH</sequence>
<gene>
    <name evidence="2" type="ORF">SAMN04488696_1233</name>
</gene>
<name>A0A1I4QW88_9EURY</name>
<feature type="transmembrane region" description="Helical" evidence="1">
    <location>
        <begin position="16"/>
        <end position="36"/>
    </location>
</feature>